<protein>
    <submittedName>
        <fullName evidence="2">Uncharacterized protein</fullName>
    </submittedName>
</protein>
<dbReference type="AlphaFoldDB" id="A0A0M3IXA1"/>
<reference evidence="2" key="1">
    <citation type="submission" date="2017-02" db="UniProtKB">
        <authorList>
            <consortium name="WormBaseParasite"/>
        </authorList>
    </citation>
    <scope>IDENTIFICATION</scope>
</reference>
<keyword evidence="1" id="KW-1185">Reference proteome</keyword>
<proteinExistence type="predicted"/>
<name>A0A0M3IXA1_ASCLU</name>
<dbReference type="WBParaSite" id="ALUE_0002337901-mRNA-1">
    <property type="protein sequence ID" value="ALUE_0002337901-mRNA-1"/>
    <property type="gene ID" value="ALUE_0002337901"/>
</dbReference>
<accession>A0A0M3IXA1</accession>
<organism evidence="1 2">
    <name type="scientific">Ascaris lumbricoides</name>
    <name type="common">Giant roundworm</name>
    <dbReference type="NCBI Taxonomy" id="6252"/>
    <lineage>
        <taxon>Eukaryota</taxon>
        <taxon>Metazoa</taxon>
        <taxon>Ecdysozoa</taxon>
        <taxon>Nematoda</taxon>
        <taxon>Chromadorea</taxon>
        <taxon>Rhabditida</taxon>
        <taxon>Spirurina</taxon>
        <taxon>Ascaridomorpha</taxon>
        <taxon>Ascaridoidea</taxon>
        <taxon>Ascarididae</taxon>
        <taxon>Ascaris</taxon>
    </lineage>
</organism>
<evidence type="ECO:0000313" key="2">
    <source>
        <dbReference type="WBParaSite" id="ALUE_0002337901-mRNA-1"/>
    </source>
</evidence>
<sequence length="70" mass="7826">MEQDAEVRLSLDEIFEFCGGFWDEGGVCNGDEAFNAATILFFLVAARPRDSSLRGNQRCKSARRTYDGNT</sequence>
<dbReference type="Proteomes" id="UP000036681">
    <property type="component" value="Unplaced"/>
</dbReference>
<evidence type="ECO:0000313" key="1">
    <source>
        <dbReference type="Proteomes" id="UP000036681"/>
    </source>
</evidence>